<dbReference type="CDD" id="cd00038">
    <property type="entry name" value="CAP_ED"/>
    <property type="match status" value="1"/>
</dbReference>
<dbReference type="InterPro" id="IPR000595">
    <property type="entry name" value="cNMP-bd_dom"/>
</dbReference>
<evidence type="ECO:0000259" key="1">
    <source>
        <dbReference type="PROSITE" id="PS50042"/>
    </source>
</evidence>
<dbReference type="Gene3D" id="2.60.120.10">
    <property type="entry name" value="Jelly Rolls"/>
    <property type="match status" value="1"/>
</dbReference>
<name>A0A7T0G3Y7_9BACT</name>
<dbReference type="InterPro" id="IPR014710">
    <property type="entry name" value="RmlC-like_jellyroll"/>
</dbReference>
<dbReference type="AlphaFoldDB" id="A0A7T0G3Y7"/>
<dbReference type="InterPro" id="IPR018490">
    <property type="entry name" value="cNMP-bd_dom_sf"/>
</dbReference>
<sequence length="155" mass="17652">MEPGVRAHLMSRHPFFTGFNRMELEEMSLEDELFRIYERRAKIIQEGEEEQALYIILSGHVSVFKATPEGGSAHIVEFRSGGIFGEFSLLRNGKRTSSVVAIESTHVCRLTPDRINAFGPKLEIKARNQVLKLVVRRYENLCQKYIDVLCQAGPV</sequence>
<dbReference type="PANTHER" id="PTHR23011">
    <property type="entry name" value="CYCLIC NUCLEOTIDE-BINDING DOMAIN CONTAINING PROTEIN"/>
    <property type="match status" value="1"/>
</dbReference>
<gene>
    <name evidence="2" type="ORF">G3M78_10565</name>
</gene>
<reference evidence="3" key="1">
    <citation type="submission" date="2020-02" db="EMBL/GenBank/DDBJ databases">
        <title>Genomic and physiological characterization of two novel Nitrospinaceae genera.</title>
        <authorList>
            <person name="Mueller A.J."/>
            <person name="Jung M.-Y."/>
            <person name="Strachan C.R."/>
            <person name="Herbold C.W."/>
            <person name="Kirkegaard R.H."/>
            <person name="Daims H."/>
        </authorList>
    </citation>
    <scope>NUCLEOTIDE SEQUENCE [LARGE SCALE GENOMIC DNA]</scope>
</reference>
<protein>
    <submittedName>
        <fullName evidence="2">Cyclic nucleotide-binding domain-containing protein</fullName>
    </submittedName>
</protein>
<dbReference type="SMART" id="SM00100">
    <property type="entry name" value="cNMP"/>
    <property type="match status" value="1"/>
</dbReference>
<dbReference type="Proteomes" id="UP000594464">
    <property type="component" value="Chromosome"/>
</dbReference>
<accession>A0A7T0G3Y7</accession>
<evidence type="ECO:0000313" key="2">
    <source>
        <dbReference type="EMBL" id="QPJ65808.1"/>
    </source>
</evidence>
<dbReference type="PROSITE" id="PS50042">
    <property type="entry name" value="CNMP_BINDING_3"/>
    <property type="match status" value="1"/>
</dbReference>
<dbReference type="PANTHER" id="PTHR23011:SF28">
    <property type="entry name" value="CYCLIC NUCLEOTIDE-BINDING DOMAIN CONTAINING PROTEIN"/>
    <property type="match status" value="1"/>
</dbReference>
<evidence type="ECO:0000313" key="3">
    <source>
        <dbReference type="Proteomes" id="UP000594464"/>
    </source>
</evidence>
<dbReference type="EMBL" id="CP048620">
    <property type="protein sequence ID" value="QPJ65808.1"/>
    <property type="molecule type" value="Genomic_DNA"/>
</dbReference>
<dbReference type="KEGG" id="nva:G3M78_10565"/>
<feature type="domain" description="Cyclic nucleotide-binding" evidence="1">
    <location>
        <begin position="15"/>
        <end position="101"/>
    </location>
</feature>
<dbReference type="Pfam" id="PF00027">
    <property type="entry name" value="cNMP_binding"/>
    <property type="match status" value="1"/>
</dbReference>
<dbReference type="SUPFAM" id="SSF51206">
    <property type="entry name" value="cAMP-binding domain-like"/>
    <property type="match status" value="1"/>
</dbReference>
<organism evidence="2 3">
    <name type="scientific">Candidatus Nitrohelix vancouverensis</name>
    <dbReference type="NCBI Taxonomy" id="2705534"/>
    <lineage>
        <taxon>Bacteria</taxon>
        <taxon>Pseudomonadati</taxon>
        <taxon>Nitrospinota/Tectimicrobiota group</taxon>
        <taxon>Nitrospinota</taxon>
        <taxon>Nitrospinia</taxon>
        <taxon>Nitrospinales</taxon>
        <taxon>Nitrospinaceae</taxon>
        <taxon>Candidatus Nitrohelix</taxon>
    </lineage>
</organism>
<proteinExistence type="predicted"/>